<dbReference type="Gene3D" id="3.30.70.120">
    <property type="match status" value="1"/>
</dbReference>
<reference evidence="1" key="1">
    <citation type="submission" date="2020-08" db="EMBL/GenBank/DDBJ databases">
        <title>Genome public.</title>
        <authorList>
            <person name="Liu C."/>
            <person name="Sun Q."/>
        </authorList>
    </citation>
    <scope>NUCLEOTIDE SEQUENCE</scope>
    <source>
        <strain evidence="1">H8</strain>
    </source>
</reference>
<name>A0A926HUF0_9FIRM</name>
<sequence length="224" mass="24618">MNVNADRIKLIVTITRRGEGSKMVDYYKRNKLHYDFICLGMGTATSEILDYLGLEETEKDVVLTMAPKSKIPSVLKGITNHFQLDKPGKGIVFTIPLSSVSARVPQILCKPENLVENEETVMENDKKFELILTILNRGNVDIVMDAAKSAGATGGTLLHARRVGFEDVENIFGFTIQPEKDILAILAESGNKNAIMKQITEVAGINTESRALVLALPVDEIMGL</sequence>
<dbReference type="InterPro" id="IPR011322">
    <property type="entry name" value="N-reg_PII-like_a/b"/>
</dbReference>
<dbReference type="EMBL" id="JACRSU010000002">
    <property type="protein sequence ID" value="MBC8540512.1"/>
    <property type="molecule type" value="Genomic_DNA"/>
</dbReference>
<protein>
    <submittedName>
        <fullName evidence="1">P-II family nitrogen regulator</fullName>
    </submittedName>
</protein>
<dbReference type="RefSeq" id="WP_249311692.1">
    <property type="nucleotide sequence ID" value="NZ_JACRSU010000002.1"/>
</dbReference>
<keyword evidence="2" id="KW-1185">Reference proteome</keyword>
<dbReference type="SUPFAM" id="SSF54913">
    <property type="entry name" value="GlnB-like"/>
    <property type="match status" value="2"/>
</dbReference>
<gene>
    <name evidence="1" type="ORF">H8698_05930</name>
</gene>
<comment type="caution">
    <text evidence="1">The sequence shown here is derived from an EMBL/GenBank/DDBJ whole genome shotgun (WGS) entry which is preliminary data.</text>
</comment>
<dbReference type="Proteomes" id="UP000611762">
    <property type="component" value="Unassembled WGS sequence"/>
</dbReference>
<accession>A0A926HUF0</accession>
<evidence type="ECO:0000313" key="2">
    <source>
        <dbReference type="Proteomes" id="UP000611762"/>
    </source>
</evidence>
<proteinExistence type="predicted"/>
<organism evidence="1 2">
    <name type="scientific">Congzhengia minquanensis</name>
    <dbReference type="NCBI Taxonomy" id="2763657"/>
    <lineage>
        <taxon>Bacteria</taxon>
        <taxon>Bacillati</taxon>
        <taxon>Bacillota</taxon>
        <taxon>Clostridia</taxon>
        <taxon>Eubacteriales</taxon>
        <taxon>Oscillospiraceae</taxon>
        <taxon>Congzhengia</taxon>
    </lineage>
</organism>
<dbReference type="InterPro" id="IPR015867">
    <property type="entry name" value="N-reg_PII/ATP_PRibTrfase_C"/>
</dbReference>
<dbReference type="AlphaFoldDB" id="A0A926HUF0"/>
<evidence type="ECO:0000313" key="1">
    <source>
        <dbReference type="EMBL" id="MBC8540512.1"/>
    </source>
</evidence>